<organism evidence="2 3">
    <name type="scientific">Candidatus Doudnabacteria bacterium RIFCSPHIGHO2_01_52_17</name>
    <dbReference type="NCBI Taxonomy" id="1817820"/>
    <lineage>
        <taxon>Bacteria</taxon>
        <taxon>Candidatus Doudnaibacteriota</taxon>
    </lineage>
</organism>
<reference evidence="2 3" key="1">
    <citation type="journal article" date="2016" name="Nat. Commun.">
        <title>Thousands of microbial genomes shed light on interconnected biogeochemical processes in an aquifer system.</title>
        <authorList>
            <person name="Anantharaman K."/>
            <person name="Brown C.T."/>
            <person name="Hug L.A."/>
            <person name="Sharon I."/>
            <person name="Castelle C.J."/>
            <person name="Probst A.J."/>
            <person name="Thomas B.C."/>
            <person name="Singh A."/>
            <person name="Wilkins M.J."/>
            <person name="Karaoz U."/>
            <person name="Brodie E.L."/>
            <person name="Williams K.H."/>
            <person name="Hubbard S.S."/>
            <person name="Banfield J.F."/>
        </authorList>
    </citation>
    <scope>NUCLEOTIDE SEQUENCE [LARGE SCALE GENOMIC DNA]</scope>
</reference>
<gene>
    <name evidence="2" type="ORF">A3K06_02170</name>
</gene>
<comment type="caution">
    <text evidence="2">The sequence shown here is derived from an EMBL/GenBank/DDBJ whole genome shotgun (WGS) entry which is preliminary data.</text>
</comment>
<protein>
    <submittedName>
        <fullName evidence="2">Uncharacterized protein</fullName>
    </submittedName>
</protein>
<dbReference type="EMBL" id="MFEG01000061">
    <property type="protein sequence ID" value="OGE74529.1"/>
    <property type="molecule type" value="Genomic_DNA"/>
</dbReference>
<dbReference type="AlphaFoldDB" id="A0A1F5NA75"/>
<dbReference type="Proteomes" id="UP000176547">
    <property type="component" value="Unassembled WGS sequence"/>
</dbReference>
<name>A0A1F5NA75_9BACT</name>
<evidence type="ECO:0000256" key="1">
    <source>
        <dbReference type="SAM" id="MobiDB-lite"/>
    </source>
</evidence>
<feature type="region of interest" description="Disordered" evidence="1">
    <location>
        <begin position="98"/>
        <end position="122"/>
    </location>
</feature>
<evidence type="ECO:0000313" key="3">
    <source>
        <dbReference type="Proteomes" id="UP000176547"/>
    </source>
</evidence>
<sequence>MSLVGLLDKIQLREELWRELSLVWRMCSAMSAEKRETLDHTTTIANMCQLCSRAAGVDPRKLSDLNFELFVKRAARCDVSDHVKTITEDILKELFSKQSTHEPPRQPPVAEPRKSNYERPGRSRKLASIGVLAFIFTGLSVSNNINPSGAATPLSSPALLFMV</sequence>
<accession>A0A1F5NA75</accession>
<feature type="compositionally biased region" description="Basic and acidic residues" evidence="1">
    <location>
        <begin position="111"/>
        <end position="121"/>
    </location>
</feature>
<proteinExistence type="predicted"/>
<evidence type="ECO:0000313" key="2">
    <source>
        <dbReference type="EMBL" id="OGE74529.1"/>
    </source>
</evidence>